<keyword evidence="6" id="KW-1185">Reference proteome</keyword>
<dbReference type="InterPro" id="IPR050396">
    <property type="entry name" value="Glycosyltr_51/Transpeptidase"/>
</dbReference>
<accession>A0A239YUY4</accession>
<dbReference type="OrthoDB" id="9766909at2"/>
<reference evidence="5 6" key="1">
    <citation type="submission" date="2017-06" db="EMBL/GenBank/DDBJ databases">
        <authorList>
            <consortium name="Pathogen Informatics"/>
        </authorList>
    </citation>
    <scope>NUCLEOTIDE SEQUENCE [LARGE SCALE GENOMIC DNA]</scope>
    <source>
        <strain evidence="5 6">NCTC13839</strain>
    </source>
</reference>
<dbReference type="PANTHER" id="PTHR32282:SF33">
    <property type="entry name" value="PEPTIDOGLYCAN GLYCOSYLTRANSFERASE"/>
    <property type="match status" value="1"/>
</dbReference>
<dbReference type="NCBIfam" id="NF010008">
    <property type="entry name" value="PRK13481.1"/>
    <property type="match status" value="1"/>
</dbReference>
<dbReference type="InterPro" id="IPR036950">
    <property type="entry name" value="PBP_transglycosylase"/>
</dbReference>
<evidence type="ECO:0000313" key="6">
    <source>
        <dbReference type="Proteomes" id="UP000242084"/>
    </source>
</evidence>
<dbReference type="KEGG" id="sste:SAMEA4384403_0824"/>
<organism evidence="5 6">
    <name type="scientific">Mammaliicoccus stepanovicii</name>
    <dbReference type="NCBI Taxonomy" id="643214"/>
    <lineage>
        <taxon>Bacteria</taxon>
        <taxon>Bacillati</taxon>
        <taxon>Bacillota</taxon>
        <taxon>Bacilli</taxon>
        <taxon>Bacillales</taxon>
        <taxon>Staphylococcaceae</taxon>
        <taxon>Mammaliicoccus</taxon>
    </lineage>
</organism>
<name>A0A239YUY4_9STAP</name>
<dbReference type="EMBL" id="LT906462">
    <property type="protein sequence ID" value="SNV62373.1"/>
    <property type="molecule type" value="Genomic_DNA"/>
</dbReference>
<dbReference type="GO" id="GO:0008955">
    <property type="term" value="F:peptidoglycan glycosyltransferase activity"/>
    <property type="evidence" value="ECO:0007669"/>
    <property type="project" value="TreeGrafter"/>
</dbReference>
<dbReference type="RefSeq" id="WP_095087116.1">
    <property type="nucleotide sequence ID" value="NZ_BMDM01000006.1"/>
</dbReference>
<protein>
    <submittedName>
        <fullName evidence="5">Putative transglycosylase</fullName>
        <ecNumber evidence="5">2.4.-.-</ecNumber>
    </submittedName>
</protein>
<keyword evidence="1 5" id="KW-0808">Transferase</keyword>
<dbReference type="AlphaFoldDB" id="A0A239YUY4"/>
<dbReference type="Proteomes" id="UP000242084">
    <property type="component" value="Chromosome 1"/>
</dbReference>
<gene>
    <name evidence="5" type="primary">mgt</name>
    <name evidence="5" type="ORF">SAMEA4384403_00824</name>
</gene>
<keyword evidence="5" id="KW-0328">Glycosyltransferase</keyword>
<evidence type="ECO:0000259" key="4">
    <source>
        <dbReference type="Pfam" id="PF00912"/>
    </source>
</evidence>
<evidence type="ECO:0000256" key="1">
    <source>
        <dbReference type="ARBA" id="ARBA00022679"/>
    </source>
</evidence>
<feature type="compositionally biased region" description="Basic and acidic residues" evidence="2">
    <location>
        <begin position="1"/>
        <end position="22"/>
    </location>
</feature>
<dbReference type="InterPro" id="IPR023346">
    <property type="entry name" value="Lysozyme-like_dom_sf"/>
</dbReference>
<feature type="region of interest" description="Disordered" evidence="2">
    <location>
        <begin position="1"/>
        <end position="29"/>
    </location>
</feature>
<dbReference type="Gene3D" id="1.10.3810.10">
    <property type="entry name" value="Biosynthetic peptidoglycan transglycosylase-like"/>
    <property type="match status" value="1"/>
</dbReference>
<feature type="domain" description="Glycosyl transferase family 51" evidence="4">
    <location>
        <begin position="79"/>
        <end position="253"/>
    </location>
</feature>
<dbReference type="PANTHER" id="PTHR32282">
    <property type="entry name" value="BINDING PROTEIN TRANSPEPTIDASE, PUTATIVE-RELATED"/>
    <property type="match status" value="1"/>
</dbReference>
<evidence type="ECO:0000256" key="3">
    <source>
        <dbReference type="SAM" id="Phobius"/>
    </source>
</evidence>
<dbReference type="Pfam" id="PF00912">
    <property type="entry name" value="Transgly"/>
    <property type="match status" value="1"/>
</dbReference>
<sequence>MGIFSKKDKQVSQNDHNEETQYRRYQHHYQEPFQPRKRKRVSKLFGILAILIILIIAFYIAVMYMWSRTSDVDELVKLEDKDTYVSVEDMPDYTKNAFVAVEDKRFYNHDGVDLRGVSRALAVSLKNGELTQGGSTITQQVVKNYFYTNEAQMTRKIKEMFVAKRVEDKYSKNDILSYYVNNIYFGENNYTIEEAANYYFGATVNKNNPNLPEVTVLQSAILASVVNAPSNFDINNISDSYMTRIKSTLEKMKQQHFISEAEYTQAINELNQ</sequence>
<keyword evidence="3" id="KW-0812">Transmembrane</keyword>
<feature type="transmembrane region" description="Helical" evidence="3">
    <location>
        <begin position="44"/>
        <end position="66"/>
    </location>
</feature>
<evidence type="ECO:0000256" key="2">
    <source>
        <dbReference type="SAM" id="MobiDB-lite"/>
    </source>
</evidence>
<keyword evidence="3" id="KW-0472">Membrane</keyword>
<proteinExistence type="predicted"/>
<dbReference type="SUPFAM" id="SSF53955">
    <property type="entry name" value="Lysozyme-like"/>
    <property type="match status" value="1"/>
</dbReference>
<keyword evidence="3" id="KW-1133">Transmembrane helix</keyword>
<dbReference type="EC" id="2.4.-.-" evidence="5"/>
<dbReference type="InterPro" id="IPR001264">
    <property type="entry name" value="Glyco_trans_51"/>
</dbReference>
<evidence type="ECO:0000313" key="5">
    <source>
        <dbReference type="EMBL" id="SNV62373.1"/>
    </source>
</evidence>